<dbReference type="KEGG" id="mpg:Theba_2504"/>
<dbReference type="Proteomes" id="UP000002881">
    <property type="component" value="Chromosome"/>
</dbReference>
<comment type="similarity">
    <text evidence="2">Belongs to the peptidase M20A family.</text>
</comment>
<dbReference type="eggNOG" id="COG0624">
    <property type="taxonomic scope" value="Bacteria"/>
</dbReference>
<dbReference type="InterPro" id="IPR036264">
    <property type="entry name" value="Bact_exopeptidase_dim_dom"/>
</dbReference>
<dbReference type="GO" id="GO:0006526">
    <property type="term" value="P:L-arginine biosynthetic process"/>
    <property type="evidence" value="ECO:0007669"/>
    <property type="project" value="TreeGrafter"/>
</dbReference>
<name>I2F859_9BACT</name>
<evidence type="ECO:0000256" key="8">
    <source>
        <dbReference type="ARBA" id="ARBA00023049"/>
    </source>
</evidence>
<evidence type="ECO:0000256" key="2">
    <source>
        <dbReference type="ARBA" id="ARBA00006247"/>
    </source>
</evidence>
<keyword evidence="11" id="KW-1185">Reference proteome</keyword>
<dbReference type="InterPro" id="IPR050072">
    <property type="entry name" value="Peptidase_M20A"/>
</dbReference>
<dbReference type="Gene3D" id="3.40.630.10">
    <property type="entry name" value="Zn peptidases"/>
    <property type="match status" value="1"/>
</dbReference>
<dbReference type="STRING" id="660470.Theba_2504"/>
<keyword evidence="6" id="KW-0862">Zinc</keyword>
<dbReference type="PROSITE" id="PS00759">
    <property type="entry name" value="ARGE_DAPE_CPG2_2"/>
    <property type="match status" value="1"/>
</dbReference>
<accession>I2F859</accession>
<dbReference type="InterPro" id="IPR011650">
    <property type="entry name" value="Peptidase_M20_dimer"/>
</dbReference>
<keyword evidence="4" id="KW-0479">Metal-binding</keyword>
<evidence type="ECO:0000256" key="6">
    <source>
        <dbReference type="ARBA" id="ARBA00022833"/>
    </source>
</evidence>
<dbReference type="GO" id="GO:0008270">
    <property type="term" value="F:zinc ion binding"/>
    <property type="evidence" value="ECO:0007669"/>
    <property type="project" value="InterPro"/>
</dbReference>
<dbReference type="PANTHER" id="PTHR43808">
    <property type="entry name" value="ACETYLORNITHINE DEACETYLASE"/>
    <property type="match status" value="1"/>
</dbReference>
<evidence type="ECO:0000256" key="7">
    <source>
        <dbReference type="ARBA" id="ARBA00022997"/>
    </source>
</evidence>
<dbReference type="AlphaFoldDB" id="I2F859"/>
<proteinExistence type="inferred from homology"/>
<dbReference type="SUPFAM" id="SSF53187">
    <property type="entry name" value="Zn-dependent exopeptidases"/>
    <property type="match status" value="1"/>
</dbReference>
<sequence length="471" mass="51220">MKIVPMKKLIEEYFEQNKELMIRDIMRLVRIKSDKEEAKEGKPYGDGPAEVLAVALEMASEMGFKTKNYDNYVGAIDFDDQKNKLDILAHLDVVPGGDGWSVTEPFNPVVKDGRLYGRGTIDDKGPAVAALYAMKAVKDLNIPLKASVRLILGTDEECGSSDIRYYYGIEEEAPMTFSPDASFPVVNIEKGGLQGKFESRFEESTETPRIVSFKAGIKSNVIPGEATAVVEGIDPEEIRDCCEAVDKISGISFNLSTEGDKTTIKAKGLQGHASTPDKGRNALTGLLEVISRLPASQSTGFERLRALNSVFPHGDWLGEAAGVAMSDELSGKLTISLNILEYDGSSLNGTFDCRAPLCATKENLLDVIKAKLAGYGIDLQNDDIKPPHHVPGDSEFVKTLLRCYESYTGEKGYCISMGGGTYVHRLKNGVAFGCTMPGSENNMHGPDEFAVIEDLLTSAKIFTQAIIELCG</sequence>
<dbReference type="NCBIfam" id="TIGR01887">
    <property type="entry name" value="dipeptidaselike"/>
    <property type="match status" value="1"/>
</dbReference>
<organism evidence="10 11">
    <name type="scientific">Mesotoga prima MesG1.Ag.4.2</name>
    <dbReference type="NCBI Taxonomy" id="660470"/>
    <lineage>
        <taxon>Bacteria</taxon>
        <taxon>Thermotogati</taxon>
        <taxon>Thermotogota</taxon>
        <taxon>Thermotogae</taxon>
        <taxon>Kosmotogales</taxon>
        <taxon>Kosmotogaceae</taxon>
        <taxon>Mesotoga</taxon>
    </lineage>
</organism>
<dbReference type="EMBL" id="CP003532">
    <property type="protein sequence ID" value="AFK08112.1"/>
    <property type="molecule type" value="Genomic_DNA"/>
</dbReference>
<keyword evidence="3" id="KW-0645">Protease</keyword>
<protein>
    <submittedName>
        <fullName evidence="10">Dipeptidase, putative</fullName>
    </submittedName>
</protein>
<keyword evidence="7" id="KW-0224">Dipeptidase</keyword>
<evidence type="ECO:0000313" key="10">
    <source>
        <dbReference type="EMBL" id="AFK08112.1"/>
    </source>
</evidence>
<keyword evidence="5" id="KW-0378">Hydrolase</keyword>
<gene>
    <name evidence="10" type="ORF">Theba_2504</name>
</gene>
<dbReference type="InterPro" id="IPR002933">
    <property type="entry name" value="Peptidase_M20"/>
</dbReference>
<comment type="cofactor">
    <cofactor evidence="1">
        <name>Zn(2+)</name>
        <dbReference type="ChEBI" id="CHEBI:29105"/>
    </cofactor>
</comment>
<dbReference type="SUPFAM" id="SSF55031">
    <property type="entry name" value="Bacterial exopeptidase dimerisation domain"/>
    <property type="match status" value="1"/>
</dbReference>
<dbReference type="InterPro" id="IPR001261">
    <property type="entry name" value="ArgE/DapE_CS"/>
</dbReference>
<dbReference type="GO" id="GO:0008777">
    <property type="term" value="F:acetylornithine deacetylase activity"/>
    <property type="evidence" value="ECO:0007669"/>
    <property type="project" value="TreeGrafter"/>
</dbReference>
<evidence type="ECO:0000256" key="5">
    <source>
        <dbReference type="ARBA" id="ARBA00022801"/>
    </source>
</evidence>
<dbReference type="GO" id="GO:0006508">
    <property type="term" value="P:proteolysis"/>
    <property type="evidence" value="ECO:0007669"/>
    <property type="project" value="UniProtKB-KW"/>
</dbReference>
<evidence type="ECO:0000259" key="9">
    <source>
        <dbReference type="Pfam" id="PF07687"/>
    </source>
</evidence>
<dbReference type="InterPro" id="IPR010964">
    <property type="entry name" value="M20A_pepV-rel"/>
</dbReference>
<evidence type="ECO:0000256" key="3">
    <source>
        <dbReference type="ARBA" id="ARBA00022670"/>
    </source>
</evidence>
<dbReference type="PANTHER" id="PTHR43808:SF31">
    <property type="entry name" value="N-ACETYL-L-CITRULLINE DEACETYLASE"/>
    <property type="match status" value="1"/>
</dbReference>
<evidence type="ECO:0000256" key="4">
    <source>
        <dbReference type="ARBA" id="ARBA00022723"/>
    </source>
</evidence>
<reference evidence="10 11" key="1">
    <citation type="journal article" date="2012" name="Genome Biol. Evol.">
        <title>Genome Sequence of the Mesophilic Thermotogales Bacterium Mesotoga prima MesG1.Ag.4.2 Reveals the Largest Thermotogales Genome To Date.</title>
        <authorList>
            <person name="Zhaxybayeva O."/>
            <person name="Swithers K.S."/>
            <person name="Foght J."/>
            <person name="Green A.G."/>
            <person name="Bruce D."/>
            <person name="Detter C."/>
            <person name="Han S."/>
            <person name="Teshima H."/>
            <person name="Han J."/>
            <person name="Woyke T."/>
            <person name="Pitluck S."/>
            <person name="Nolan M."/>
            <person name="Ivanova N."/>
            <person name="Pati A."/>
            <person name="Land M.L."/>
            <person name="Dlutek M."/>
            <person name="Doolittle W.F."/>
            <person name="Noll K.M."/>
            <person name="Nesbo C.L."/>
        </authorList>
    </citation>
    <scope>NUCLEOTIDE SEQUENCE [LARGE SCALE GENOMIC DNA]</scope>
    <source>
        <strain evidence="11">mesG1.Ag.4.2</strain>
    </source>
</reference>
<evidence type="ECO:0000313" key="11">
    <source>
        <dbReference type="Proteomes" id="UP000002881"/>
    </source>
</evidence>
<dbReference type="GO" id="GO:0008237">
    <property type="term" value="F:metallopeptidase activity"/>
    <property type="evidence" value="ECO:0007669"/>
    <property type="project" value="UniProtKB-KW"/>
</dbReference>
<dbReference type="Pfam" id="PF07687">
    <property type="entry name" value="M20_dimer"/>
    <property type="match status" value="1"/>
</dbReference>
<dbReference type="HOGENOM" id="CLU_031786_0_0_0"/>
<feature type="domain" description="Peptidase M20 dimerisation" evidence="9">
    <location>
        <begin position="263"/>
        <end position="298"/>
    </location>
</feature>
<evidence type="ECO:0000256" key="1">
    <source>
        <dbReference type="ARBA" id="ARBA00001947"/>
    </source>
</evidence>
<dbReference type="Pfam" id="PF01546">
    <property type="entry name" value="Peptidase_M20"/>
    <property type="match status" value="1"/>
</dbReference>
<keyword evidence="8" id="KW-0482">Metalloprotease</keyword>
<dbReference type="GO" id="GO:0016805">
    <property type="term" value="F:dipeptidase activity"/>
    <property type="evidence" value="ECO:0007669"/>
    <property type="project" value="UniProtKB-KW"/>
</dbReference>
<dbReference type="NCBIfam" id="NF005591">
    <property type="entry name" value="PRK07318.1"/>
    <property type="match status" value="1"/>
</dbReference>
<dbReference type="Gene3D" id="3.30.70.360">
    <property type="match status" value="2"/>
</dbReference>